<evidence type="ECO:0000256" key="6">
    <source>
        <dbReference type="ARBA" id="ARBA00023239"/>
    </source>
</evidence>
<dbReference type="GO" id="GO:0008933">
    <property type="term" value="F:peptidoglycan lytic transglycosylase activity"/>
    <property type="evidence" value="ECO:0007669"/>
    <property type="project" value="UniProtKB-UniRule"/>
</dbReference>
<dbReference type="OrthoDB" id="9815002at2"/>
<evidence type="ECO:0000313" key="10">
    <source>
        <dbReference type="EMBL" id="KAA0873886.1"/>
    </source>
</evidence>
<dbReference type="InterPro" id="IPR001638">
    <property type="entry name" value="Solute-binding_3/MltF_N"/>
</dbReference>
<dbReference type="PANTHER" id="PTHR35936:SF32">
    <property type="entry name" value="MEMBRANE-BOUND LYTIC MUREIN TRANSGLYCOSYLASE F"/>
    <property type="match status" value="1"/>
</dbReference>
<evidence type="ECO:0000259" key="9">
    <source>
        <dbReference type="SMART" id="SM00062"/>
    </source>
</evidence>
<comment type="similarity">
    <text evidence="2">Belongs to the bacterial solute-binding protein 3 family.</text>
</comment>
<dbReference type="InterPro" id="IPR023346">
    <property type="entry name" value="Lysozyme-like_dom_sf"/>
</dbReference>
<dbReference type="PANTHER" id="PTHR35936">
    <property type="entry name" value="MEMBRANE-BOUND LYTIC MUREIN TRANSGLYCOSYLASE F"/>
    <property type="match status" value="1"/>
</dbReference>
<organism evidence="10 11">
    <name type="scientific">Nitrincola tapanii</name>
    <dbReference type="NCBI Taxonomy" id="1708751"/>
    <lineage>
        <taxon>Bacteria</taxon>
        <taxon>Pseudomonadati</taxon>
        <taxon>Pseudomonadota</taxon>
        <taxon>Gammaproteobacteria</taxon>
        <taxon>Oceanospirillales</taxon>
        <taxon>Oceanospirillaceae</taxon>
        <taxon>Nitrincola</taxon>
    </lineage>
</organism>
<sequence length="498" mass="57338">MFSLDAKQPVKESLLLLATLGLMFALAWINLSSTSLLTSIREQGILRVGTLNSPMTYYQDRSEDTGFEYELAQAFADYLGVELELQVANNLNQLFSFLNQRSVHLLASNLQLTDDRLKNFKPGPIYRHTTSNVIYRERRGRPAPKTLSDLYQKNLAVLANSSQAELLQKLNLEHPQLQFEIREEADTLDLMRAVQEQSLDFMLTDSFFFDTQKSFFPGLQKSFALGDAQPITWMLPGNADRELMQALQDFFNLESTQALIRDLEIRHFSPRQNPLNFFDTQSLRTHLEERFLPLETHFLQAAENTGLDWLLLAAVGYQESLWDADAVSPTGVRGIMMLTHPAAREVGVTDRTDPIQSILGGAQYLANMKERIPERIPEPDHTWFALAAYNVGLGHLADARRLTQQKGFNPDRWEDVRRHLPLLAQERYYTQLRHGYARGHEPVRYVDNIRKYMDILHWELQHSFGRLLSEQSETAERLDPESLREQSERILRNFAPSL</sequence>
<dbReference type="InterPro" id="IPR000189">
    <property type="entry name" value="Transglyc_AS"/>
</dbReference>
<proteinExistence type="inferred from homology"/>
<dbReference type="SUPFAM" id="SSF53850">
    <property type="entry name" value="Periplasmic binding protein-like II"/>
    <property type="match status" value="1"/>
</dbReference>
<name>A0A5A9VZI8_9GAMM</name>
<dbReference type="RefSeq" id="WP_149391539.1">
    <property type="nucleotide sequence ID" value="NZ_SMRS01000008.1"/>
</dbReference>
<dbReference type="NCBIfam" id="NF008112">
    <property type="entry name" value="PRK10859.1"/>
    <property type="match status" value="1"/>
</dbReference>
<protein>
    <recommendedName>
        <fullName evidence="8">Membrane-bound lytic murein transglycosylase F</fullName>
        <ecNumber evidence="8">4.2.2.n1</ecNumber>
    </recommendedName>
    <alternativeName>
        <fullName evidence="8">Murein lyase F</fullName>
    </alternativeName>
</protein>
<evidence type="ECO:0000256" key="5">
    <source>
        <dbReference type="ARBA" id="ARBA00023237"/>
    </source>
</evidence>
<dbReference type="InterPro" id="IPR008258">
    <property type="entry name" value="Transglycosylase_SLT_dom_1"/>
</dbReference>
<keyword evidence="6 8" id="KW-0456">Lyase</keyword>
<feature type="active site" evidence="8">
    <location>
        <position position="319"/>
    </location>
</feature>
<evidence type="ECO:0000256" key="8">
    <source>
        <dbReference type="HAMAP-Rule" id="MF_02016"/>
    </source>
</evidence>
<dbReference type="GO" id="GO:0016998">
    <property type="term" value="P:cell wall macromolecule catabolic process"/>
    <property type="evidence" value="ECO:0007669"/>
    <property type="project" value="UniProtKB-UniRule"/>
</dbReference>
<dbReference type="Pfam" id="PF00497">
    <property type="entry name" value="SBP_bac_3"/>
    <property type="match status" value="1"/>
</dbReference>
<evidence type="ECO:0000256" key="4">
    <source>
        <dbReference type="ARBA" id="ARBA00023136"/>
    </source>
</evidence>
<feature type="region of interest" description="LT domain" evidence="8">
    <location>
        <begin position="273"/>
        <end position="498"/>
    </location>
</feature>
<evidence type="ECO:0000313" key="11">
    <source>
        <dbReference type="Proteomes" id="UP000325302"/>
    </source>
</evidence>
<dbReference type="SUPFAM" id="SSF53955">
    <property type="entry name" value="Lysozyme-like"/>
    <property type="match status" value="1"/>
</dbReference>
<comment type="similarity">
    <text evidence="1">Belongs to the transglycosylase Slt family.</text>
</comment>
<keyword evidence="5 8" id="KW-0998">Cell outer membrane</keyword>
<comment type="similarity">
    <text evidence="8">In the C-terminal section; belongs to the transglycosylase Slt family.</text>
</comment>
<dbReference type="GO" id="GO:0071555">
    <property type="term" value="P:cell wall organization"/>
    <property type="evidence" value="ECO:0007669"/>
    <property type="project" value="UniProtKB-KW"/>
</dbReference>
<evidence type="ECO:0000256" key="3">
    <source>
        <dbReference type="ARBA" id="ARBA00022729"/>
    </source>
</evidence>
<keyword evidence="4 8" id="KW-0472">Membrane</keyword>
<dbReference type="GO" id="GO:0009279">
    <property type="term" value="C:cell outer membrane"/>
    <property type="evidence" value="ECO:0007669"/>
    <property type="project" value="UniProtKB-SubCell"/>
</dbReference>
<comment type="caution">
    <text evidence="8">Lacks conserved residue(s) required for the propagation of feature annotation.</text>
</comment>
<keyword evidence="11" id="KW-1185">Reference proteome</keyword>
<dbReference type="PROSITE" id="PS00922">
    <property type="entry name" value="TRANSGLYCOSYLASE"/>
    <property type="match status" value="1"/>
</dbReference>
<dbReference type="Proteomes" id="UP000325302">
    <property type="component" value="Unassembled WGS sequence"/>
</dbReference>
<dbReference type="SMART" id="SM00062">
    <property type="entry name" value="PBPb"/>
    <property type="match status" value="1"/>
</dbReference>
<keyword evidence="7 8" id="KW-0961">Cell wall biogenesis/degradation</keyword>
<gene>
    <name evidence="8 10" type="primary">mltF</name>
    <name evidence="10" type="ORF">E1H14_11050</name>
</gene>
<feature type="domain" description="Solute-binding protein family 3/N-terminal" evidence="9">
    <location>
        <begin position="45"/>
        <end position="271"/>
    </location>
</feature>
<dbReference type="Pfam" id="PF01464">
    <property type="entry name" value="SLT"/>
    <property type="match status" value="1"/>
</dbReference>
<dbReference type="CDD" id="cd01009">
    <property type="entry name" value="PBP2_YfhD_N"/>
    <property type="match status" value="1"/>
</dbReference>
<dbReference type="Gene3D" id="1.10.530.10">
    <property type="match status" value="1"/>
</dbReference>
<dbReference type="HAMAP" id="MF_02016">
    <property type="entry name" value="MltF"/>
    <property type="match status" value="1"/>
</dbReference>
<comment type="catalytic activity">
    <reaction evidence="8">
        <text>Exolytic cleavage of the (1-&gt;4)-beta-glycosidic linkage between N-acetylmuramic acid (MurNAc) and N-acetylglucosamine (GlcNAc) residues in peptidoglycan, from either the reducing or the non-reducing ends of the peptidoglycan chains, with concomitant formation of a 1,6-anhydrobond in the MurNAc residue.</text>
        <dbReference type="EC" id="4.2.2.n1"/>
    </reaction>
</comment>
<dbReference type="AlphaFoldDB" id="A0A5A9VZI8"/>
<comment type="subcellular location">
    <subcellularLocation>
        <location evidence="8">Cell outer membrane</location>
        <topology evidence="8">Peripheral membrane protein</topology>
    </subcellularLocation>
    <text evidence="8">Attached to the inner leaflet of the outer membrane.</text>
</comment>
<reference evidence="10 11" key="1">
    <citation type="submission" date="2019-03" db="EMBL/GenBank/DDBJ databases">
        <title>Nitrincola sp. nov. isolated from an Indian soda lake.</title>
        <authorList>
            <person name="Joshi A."/>
            <person name="Thite S.V."/>
            <person name="Joseph N."/>
            <person name="Dhotre D."/>
            <person name="Moorthy M."/>
            <person name="Shouche Y.S."/>
        </authorList>
    </citation>
    <scope>NUCLEOTIDE SEQUENCE [LARGE SCALE GENOMIC DNA]</scope>
    <source>
        <strain evidence="10 11">MEB193</strain>
    </source>
</reference>
<evidence type="ECO:0000256" key="7">
    <source>
        <dbReference type="ARBA" id="ARBA00023316"/>
    </source>
</evidence>
<dbReference type="Gene3D" id="3.40.190.10">
    <property type="entry name" value="Periplasmic binding protein-like II"/>
    <property type="match status" value="2"/>
</dbReference>
<evidence type="ECO:0000256" key="1">
    <source>
        <dbReference type="ARBA" id="ARBA00007734"/>
    </source>
</evidence>
<dbReference type="EMBL" id="SMRS01000008">
    <property type="protein sequence ID" value="KAA0873886.1"/>
    <property type="molecule type" value="Genomic_DNA"/>
</dbReference>
<keyword evidence="3 8" id="KW-0732">Signal</keyword>
<comment type="function">
    <text evidence="8">Murein-degrading enzyme that degrades murein glycan strands and insoluble, high-molecular weight murein sacculi, with the concomitant formation of a 1,6-anhydromuramoyl product. Lytic transglycosylases (LTs) play an integral role in the metabolism of the peptidoglycan (PG) sacculus. Their lytic action creates space within the PG sacculus to allow for its expansion as well as for the insertion of various structures such as secretion systems and flagella.</text>
</comment>
<dbReference type="InterPro" id="IPR023703">
    <property type="entry name" value="MltF"/>
</dbReference>
<dbReference type="GO" id="GO:0009253">
    <property type="term" value="P:peptidoglycan catabolic process"/>
    <property type="evidence" value="ECO:0007669"/>
    <property type="project" value="TreeGrafter"/>
</dbReference>
<accession>A0A5A9VZI8</accession>
<comment type="similarity">
    <text evidence="8">In the N-terminal section; belongs to the bacterial solute-binding protein 3 family.</text>
</comment>
<comment type="caution">
    <text evidence="10">The sequence shown here is derived from an EMBL/GenBank/DDBJ whole genome shotgun (WGS) entry which is preliminary data.</text>
</comment>
<comment type="domain">
    <text evidence="8">The N-terminal domain does not have lytic activity and probably modulates enzymatic activity. The C-terminal domain is the catalytic active domain.</text>
</comment>
<dbReference type="CDD" id="cd13403">
    <property type="entry name" value="MLTF-like"/>
    <property type="match status" value="1"/>
</dbReference>
<dbReference type="EC" id="4.2.2.n1" evidence="8"/>
<evidence type="ECO:0000256" key="2">
    <source>
        <dbReference type="ARBA" id="ARBA00010333"/>
    </source>
</evidence>